<evidence type="ECO:0000313" key="2">
    <source>
        <dbReference type="Proteomes" id="UP000270094"/>
    </source>
</evidence>
<protein>
    <submittedName>
        <fullName evidence="1">Uncharacterized protein</fullName>
    </submittedName>
</protein>
<name>A0A3P7KX33_STRVU</name>
<dbReference type="OrthoDB" id="5864770at2759"/>
<dbReference type="EMBL" id="UYYB01094742">
    <property type="protein sequence ID" value="VDM74915.1"/>
    <property type="molecule type" value="Genomic_DNA"/>
</dbReference>
<organism evidence="1 2">
    <name type="scientific">Strongylus vulgaris</name>
    <name type="common">Blood worm</name>
    <dbReference type="NCBI Taxonomy" id="40348"/>
    <lineage>
        <taxon>Eukaryota</taxon>
        <taxon>Metazoa</taxon>
        <taxon>Ecdysozoa</taxon>
        <taxon>Nematoda</taxon>
        <taxon>Chromadorea</taxon>
        <taxon>Rhabditida</taxon>
        <taxon>Rhabditina</taxon>
        <taxon>Rhabditomorpha</taxon>
        <taxon>Strongyloidea</taxon>
        <taxon>Strongylidae</taxon>
        <taxon>Strongylus</taxon>
    </lineage>
</organism>
<reference evidence="1 2" key="1">
    <citation type="submission" date="2018-11" db="EMBL/GenBank/DDBJ databases">
        <authorList>
            <consortium name="Pathogen Informatics"/>
        </authorList>
    </citation>
    <scope>NUCLEOTIDE SEQUENCE [LARGE SCALE GENOMIC DNA]</scope>
</reference>
<keyword evidence="2" id="KW-1185">Reference proteome</keyword>
<accession>A0A3P7KX33</accession>
<gene>
    <name evidence="1" type="ORF">SVUK_LOCUS9913</name>
</gene>
<dbReference type="Proteomes" id="UP000270094">
    <property type="component" value="Unassembled WGS sequence"/>
</dbReference>
<sequence length="76" mass="8452">MVHFSTSATTGVTDYPDILAQTEQGCTVLIDGNTLRELLNSFDSHDGKLDLIQNVIRQVCFGFSSFVDKMSKLFFS</sequence>
<proteinExistence type="predicted"/>
<evidence type="ECO:0000313" key="1">
    <source>
        <dbReference type="EMBL" id="VDM74915.1"/>
    </source>
</evidence>
<dbReference type="AlphaFoldDB" id="A0A3P7KX33"/>